<gene>
    <name evidence="8" type="ORF">C8F04DRAFT_1235274</name>
</gene>
<dbReference type="GO" id="GO:0005739">
    <property type="term" value="C:mitochondrion"/>
    <property type="evidence" value="ECO:0007669"/>
    <property type="project" value="TreeGrafter"/>
</dbReference>
<comment type="similarity">
    <text evidence="1">Belongs to the class I-like SAM-binding methyltransferase superfamily. RNA methyltransferase RlmE family.</text>
</comment>
<keyword evidence="4" id="KW-0808">Transferase</keyword>
<evidence type="ECO:0000256" key="1">
    <source>
        <dbReference type="ARBA" id="ARBA00009258"/>
    </source>
</evidence>
<keyword evidence="9" id="KW-1185">Reference proteome</keyword>
<dbReference type="AlphaFoldDB" id="A0AAD6SSU1"/>
<organism evidence="8 9">
    <name type="scientific">Mycena alexandri</name>
    <dbReference type="NCBI Taxonomy" id="1745969"/>
    <lineage>
        <taxon>Eukaryota</taxon>
        <taxon>Fungi</taxon>
        <taxon>Dikarya</taxon>
        <taxon>Basidiomycota</taxon>
        <taxon>Agaricomycotina</taxon>
        <taxon>Agaricomycetes</taxon>
        <taxon>Agaricomycetidae</taxon>
        <taxon>Agaricales</taxon>
        <taxon>Marasmiineae</taxon>
        <taxon>Mycenaceae</taxon>
        <taxon>Mycena</taxon>
    </lineage>
</organism>
<dbReference type="EMBL" id="JARJCM010000072">
    <property type="protein sequence ID" value="KAJ7032471.1"/>
    <property type="molecule type" value="Genomic_DNA"/>
</dbReference>
<dbReference type="Pfam" id="PF01728">
    <property type="entry name" value="FtsJ"/>
    <property type="match status" value="1"/>
</dbReference>
<name>A0AAD6SSU1_9AGAR</name>
<dbReference type="InterPro" id="IPR015507">
    <property type="entry name" value="rRNA-MeTfrase_E"/>
</dbReference>
<dbReference type="HAMAP" id="MF_01547">
    <property type="entry name" value="RNA_methyltr_E"/>
    <property type="match status" value="1"/>
</dbReference>
<reference evidence="8" key="1">
    <citation type="submission" date="2023-03" db="EMBL/GenBank/DDBJ databases">
        <title>Massive genome expansion in bonnet fungi (Mycena s.s.) driven by repeated elements and novel gene families across ecological guilds.</title>
        <authorList>
            <consortium name="Lawrence Berkeley National Laboratory"/>
            <person name="Harder C.B."/>
            <person name="Miyauchi S."/>
            <person name="Viragh M."/>
            <person name="Kuo A."/>
            <person name="Thoen E."/>
            <person name="Andreopoulos B."/>
            <person name="Lu D."/>
            <person name="Skrede I."/>
            <person name="Drula E."/>
            <person name="Henrissat B."/>
            <person name="Morin E."/>
            <person name="Kohler A."/>
            <person name="Barry K."/>
            <person name="LaButti K."/>
            <person name="Morin E."/>
            <person name="Salamov A."/>
            <person name="Lipzen A."/>
            <person name="Mereny Z."/>
            <person name="Hegedus B."/>
            <person name="Baldrian P."/>
            <person name="Stursova M."/>
            <person name="Weitz H."/>
            <person name="Taylor A."/>
            <person name="Grigoriev I.V."/>
            <person name="Nagy L.G."/>
            <person name="Martin F."/>
            <person name="Kauserud H."/>
        </authorList>
    </citation>
    <scope>NUCLEOTIDE SEQUENCE</scope>
    <source>
        <strain evidence="8">CBHHK200</strain>
    </source>
</reference>
<dbReference type="Proteomes" id="UP001218188">
    <property type="component" value="Unassembled WGS sequence"/>
</dbReference>
<evidence type="ECO:0000256" key="4">
    <source>
        <dbReference type="ARBA" id="ARBA00022679"/>
    </source>
</evidence>
<dbReference type="Gene3D" id="3.40.50.150">
    <property type="entry name" value="Vaccinia Virus protein VP39"/>
    <property type="match status" value="1"/>
</dbReference>
<evidence type="ECO:0000259" key="7">
    <source>
        <dbReference type="Pfam" id="PF01728"/>
    </source>
</evidence>
<dbReference type="PANTHER" id="PTHR10920:SF18">
    <property type="entry name" value="RRNA METHYLTRANSFERASE 2, MITOCHONDRIAL"/>
    <property type="match status" value="1"/>
</dbReference>
<proteinExistence type="inferred from homology"/>
<protein>
    <recommendedName>
        <fullName evidence="6">rRNA methyltransferase 2, mitochondrial</fullName>
    </recommendedName>
</protein>
<dbReference type="PANTHER" id="PTHR10920">
    <property type="entry name" value="RIBOSOMAL RNA METHYLTRANSFERASE"/>
    <property type="match status" value="1"/>
</dbReference>
<evidence type="ECO:0000256" key="2">
    <source>
        <dbReference type="ARBA" id="ARBA00022552"/>
    </source>
</evidence>
<evidence type="ECO:0000313" key="8">
    <source>
        <dbReference type="EMBL" id="KAJ7032471.1"/>
    </source>
</evidence>
<feature type="domain" description="Ribosomal RNA methyltransferase FtsJ" evidence="7">
    <location>
        <begin position="84"/>
        <end position="323"/>
    </location>
</feature>
<evidence type="ECO:0000313" key="9">
    <source>
        <dbReference type="Proteomes" id="UP001218188"/>
    </source>
</evidence>
<dbReference type="InterPro" id="IPR050082">
    <property type="entry name" value="RNA_methyltr_RlmE"/>
</dbReference>
<dbReference type="InterPro" id="IPR029063">
    <property type="entry name" value="SAM-dependent_MTases_sf"/>
</dbReference>
<keyword evidence="3 8" id="KW-0489">Methyltransferase</keyword>
<sequence>MSNMDSPMPRYLSAIERSVGSDMDAESGQQRTWLQILSESMPFRPSALVRTKKPSSSVWLARQARDPYVRLRSSPNASVASPSYRSRSAFKLLEMDEKWHFLDHRDVQVVLDLGSAPGGWSQVVAQKLGWDNARAPRMSERRTPYPEASTNWSAKPEDFNPLDISDLEASGGNSGGLGRGTIIAVDRLHMPPIAGVQFIQADFLEADTEVLLRGLIAHQAGPAGKADVILCDMAANATGNAFHDIEDSLAICDSVFEFTKRHIRSAESVGRAMGGALLIKHFVHPLLYLFRQKHLEPNFNDVRYIKPNASRTESKEGYFLCRGWKGL</sequence>
<dbReference type="SUPFAM" id="SSF53335">
    <property type="entry name" value="S-adenosyl-L-methionine-dependent methyltransferases"/>
    <property type="match status" value="1"/>
</dbReference>
<comment type="caution">
    <text evidence="8">The sequence shown here is derived from an EMBL/GenBank/DDBJ whole genome shotgun (WGS) entry which is preliminary data.</text>
</comment>
<evidence type="ECO:0000256" key="3">
    <source>
        <dbReference type="ARBA" id="ARBA00022603"/>
    </source>
</evidence>
<dbReference type="InterPro" id="IPR002877">
    <property type="entry name" value="RNA_MeTrfase_FtsJ_dom"/>
</dbReference>
<accession>A0AAD6SSU1</accession>
<keyword evidence="2" id="KW-0698">rRNA processing</keyword>
<evidence type="ECO:0000256" key="5">
    <source>
        <dbReference type="ARBA" id="ARBA00022691"/>
    </source>
</evidence>
<dbReference type="GO" id="GO:0008650">
    <property type="term" value="F:rRNA (uridine-2'-O-)-methyltransferase activity"/>
    <property type="evidence" value="ECO:0007669"/>
    <property type="project" value="TreeGrafter"/>
</dbReference>
<evidence type="ECO:0000256" key="6">
    <source>
        <dbReference type="ARBA" id="ARBA00041184"/>
    </source>
</evidence>
<keyword evidence="5" id="KW-0949">S-adenosyl-L-methionine</keyword>